<evidence type="ECO:0000313" key="1">
    <source>
        <dbReference type="EMBL" id="KKO97483.1"/>
    </source>
</evidence>
<dbReference type="AlphaFoldDB" id="A0A0F9ZWE5"/>
<sequence>MMASSQDFSPTIEAVFEAALRKVEREKSGNQLKNDLKKFYDGCFIECDEDREHIDDVALKCLNPNIVKNYEIMELHRQTGKVLVTA</sequence>
<organism evidence="1 2">
    <name type="scientific">Trichoderma harzianum</name>
    <name type="common">Hypocrea lixii</name>
    <dbReference type="NCBI Taxonomy" id="5544"/>
    <lineage>
        <taxon>Eukaryota</taxon>
        <taxon>Fungi</taxon>
        <taxon>Dikarya</taxon>
        <taxon>Ascomycota</taxon>
        <taxon>Pezizomycotina</taxon>
        <taxon>Sordariomycetes</taxon>
        <taxon>Hypocreomycetidae</taxon>
        <taxon>Hypocreales</taxon>
        <taxon>Hypocreaceae</taxon>
        <taxon>Trichoderma</taxon>
    </lineage>
</organism>
<comment type="caution">
    <text evidence="1">The sequence shown here is derived from an EMBL/GenBank/DDBJ whole genome shotgun (WGS) entry which is preliminary data.</text>
</comment>
<proteinExistence type="predicted"/>
<gene>
    <name evidence="1" type="ORF">THAR02_10412</name>
</gene>
<name>A0A0F9ZWE5_TRIHA</name>
<protein>
    <submittedName>
        <fullName evidence="1">Uncharacterized protein</fullName>
    </submittedName>
</protein>
<accession>A0A0F9ZWE5</accession>
<evidence type="ECO:0000313" key="2">
    <source>
        <dbReference type="Proteomes" id="UP000034112"/>
    </source>
</evidence>
<dbReference type="EMBL" id="JOKZ01000559">
    <property type="protein sequence ID" value="KKO97483.1"/>
    <property type="molecule type" value="Genomic_DNA"/>
</dbReference>
<dbReference type="Proteomes" id="UP000034112">
    <property type="component" value="Unassembled WGS sequence"/>
</dbReference>
<reference evidence="2" key="1">
    <citation type="journal article" date="2015" name="Genome Announc.">
        <title>Draft whole-genome sequence of the biocontrol agent Trichoderma harzianum T6776.</title>
        <authorList>
            <person name="Baroncelli R."/>
            <person name="Piaggeschi G."/>
            <person name="Fiorini L."/>
            <person name="Bertolini E."/>
            <person name="Zapparata A."/>
            <person name="Pe M.E."/>
            <person name="Sarrocco S."/>
            <person name="Vannacci G."/>
        </authorList>
    </citation>
    <scope>NUCLEOTIDE SEQUENCE [LARGE SCALE GENOMIC DNA]</scope>
    <source>
        <strain evidence="2">T6776</strain>
    </source>
</reference>